<dbReference type="NCBIfam" id="NF008633">
    <property type="entry name" value="PRK11622.1"/>
    <property type="match status" value="1"/>
</dbReference>
<evidence type="ECO:0008006" key="4">
    <source>
        <dbReference type="Google" id="ProtNLM"/>
    </source>
</evidence>
<evidence type="ECO:0000313" key="2">
    <source>
        <dbReference type="EMBL" id="KRO32642.1"/>
    </source>
</evidence>
<dbReference type="AlphaFoldDB" id="A0A0R2P6K6"/>
<dbReference type="Proteomes" id="UP000053349">
    <property type="component" value="Unassembled WGS sequence"/>
</dbReference>
<comment type="caution">
    <text evidence="2">The sequence shown here is derived from an EMBL/GenBank/DDBJ whole genome shotgun (WGS) entry which is preliminary data.</text>
</comment>
<evidence type="ECO:0000256" key="1">
    <source>
        <dbReference type="SAM" id="SignalP"/>
    </source>
</evidence>
<dbReference type="EMBL" id="LIAW01000070">
    <property type="protein sequence ID" value="KRO32642.1"/>
    <property type="molecule type" value="Genomic_DNA"/>
</dbReference>
<dbReference type="InterPro" id="IPR006059">
    <property type="entry name" value="SBP"/>
</dbReference>
<dbReference type="PIRSF" id="PIRSF029172">
    <property type="entry name" value="UCP029172_ABC_sbc_YnjB"/>
    <property type="match status" value="1"/>
</dbReference>
<accession>A0A0R2P6K6</accession>
<gene>
    <name evidence="2" type="ORF">ABR64_05650</name>
</gene>
<sequence length="410" mass="44644">MRKSNIAAVLTSFVLVASSLMSVTPSGAVGTKLYSGKEWKKILSEAKGQTVNWYMWGGGAKINTYVNDYLGEEAKKYGITLNQVKLNATPEAVNKVLGEKQAGNDKNGSVDLIWINGNNFATGVQADIWHCDWSTKLPNTKYVNWNSSAVNQDFGLPVNGCESPWATASSGVVYDSKYVKKSNLASAAAFTAWVKKNPGKFTYPAPPDFNGSMTVRRFFYQANGGYNQFLGKFDQAKFDSAMNKTASLLNEIEPYLWRKGATYPATIGDVQKLFATGEISAYLDYGARNAFVEVNNGLYPDSTRVGVFGDGMIGNLSYVTIPYNSPRKAGAQVIANLMLAPQAQMKLQTDGIVGLPAINMNITPISGPYRSLPISKHSLSPTKLAKKANPEISADWVNAIDSAWKDKVQK</sequence>
<reference evidence="2 3" key="1">
    <citation type="submission" date="2015-10" db="EMBL/GenBank/DDBJ databases">
        <title>Metagenome-Assembled Genomes uncover a global brackish microbiome.</title>
        <authorList>
            <person name="Hugerth L.W."/>
            <person name="Larsson J."/>
            <person name="Alneberg J."/>
            <person name="Lindh M.V."/>
            <person name="Legrand C."/>
            <person name="Pinhassi J."/>
            <person name="Andersson A.F."/>
        </authorList>
    </citation>
    <scope>NUCLEOTIDE SEQUENCE [LARGE SCALE GENOMIC DNA]</scope>
    <source>
        <strain evidence="2">BACL2 MAG-121001-bin67</strain>
    </source>
</reference>
<name>A0A0R2P6K6_9ACTN</name>
<protein>
    <recommendedName>
        <fullName evidence="4">ABC transporter substrate-binding protein</fullName>
    </recommendedName>
</protein>
<proteinExistence type="predicted"/>
<dbReference type="InterPro" id="IPR027020">
    <property type="entry name" value="YnjB"/>
</dbReference>
<dbReference type="Gene3D" id="3.40.190.10">
    <property type="entry name" value="Periplasmic binding protein-like II"/>
    <property type="match status" value="2"/>
</dbReference>
<organism evidence="2 3">
    <name type="scientific">Actinobacteria bacterium BACL2 MAG-121001-bin67</name>
    <dbReference type="NCBI Taxonomy" id="1655572"/>
    <lineage>
        <taxon>Bacteria</taxon>
        <taxon>Bacillati</taxon>
        <taxon>Actinomycetota</taxon>
        <taxon>Actinomycetes</taxon>
        <taxon>Actinomycetes incertae sedis</taxon>
        <taxon>ac1 cluster</taxon>
    </lineage>
</organism>
<dbReference type="PANTHER" id="PTHR42779:SF1">
    <property type="entry name" value="PROTEIN YNJB"/>
    <property type="match status" value="1"/>
</dbReference>
<dbReference type="SUPFAM" id="SSF53850">
    <property type="entry name" value="Periplasmic binding protein-like II"/>
    <property type="match status" value="1"/>
</dbReference>
<keyword evidence="1" id="KW-0732">Signal</keyword>
<evidence type="ECO:0000313" key="3">
    <source>
        <dbReference type="Proteomes" id="UP000053349"/>
    </source>
</evidence>
<dbReference type="PANTHER" id="PTHR42779">
    <property type="entry name" value="PROTEIN YNJB"/>
    <property type="match status" value="1"/>
</dbReference>
<feature type="chain" id="PRO_5006421473" description="ABC transporter substrate-binding protein" evidence="1">
    <location>
        <begin position="29"/>
        <end position="410"/>
    </location>
</feature>
<feature type="signal peptide" evidence="1">
    <location>
        <begin position="1"/>
        <end position="28"/>
    </location>
</feature>
<dbReference type="Pfam" id="PF13416">
    <property type="entry name" value="SBP_bac_8"/>
    <property type="match status" value="1"/>
</dbReference>